<feature type="compositionally biased region" description="Pro residues" evidence="1">
    <location>
        <begin position="37"/>
        <end position="46"/>
    </location>
</feature>
<gene>
    <name evidence="2" type="ORF">D0864_17053</name>
</gene>
<dbReference type="InterPro" id="IPR009097">
    <property type="entry name" value="Cyclic_Pdiesterase"/>
</dbReference>
<dbReference type="InterPro" id="IPR012386">
    <property type="entry name" value="Cyclic-nucl_3Pdiesterase"/>
</dbReference>
<evidence type="ECO:0000256" key="1">
    <source>
        <dbReference type="SAM" id="MobiDB-lite"/>
    </source>
</evidence>
<organism evidence="2 3">
    <name type="scientific">Hortaea werneckii</name>
    <name type="common">Black yeast</name>
    <name type="synonym">Cladosporium werneckii</name>
    <dbReference type="NCBI Taxonomy" id="91943"/>
    <lineage>
        <taxon>Eukaryota</taxon>
        <taxon>Fungi</taxon>
        <taxon>Dikarya</taxon>
        <taxon>Ascomycota</taxon>
        <taxon>Pezizomycotina</taxon>
        <taxon>Dothideomycetes</taxon>
        <taxon>Dothideomycetidae</taxon>
        <taxon>Mycosphaerellales</taxon>
        <taxon>Teratosphaeriaceae</taxon>
        <taxon>Hortaea</taxon>
    </lineage>
</organism>
<name>A0A3M7AK99_HORWE</name>
<dbReference type="PANTHER" id="PTHR28141:SF1">
    <property type="entry name" value="2',3'-CYCLIC-NUCLEOTIDE 3'-PHOSPHODIESTERASE"/>
    <property type="match status" value="1"/>
</dbReference>
<protein>
    <recommendedName>
        <fullName evidence="4">2',3'-cyclic-nucleotide 3'-phosphodiesterase</fullName>
    </recommendedName>
</protein>
<comment type="caution">
    <text evidence="2">The sequence shown here is derived from an EMBL/GenBank/DDBJ whole genome shotgun (WGS) entry which is preliminary data.</text>
</comment>
<dbReference type="Pfam" id="PF07823">
    <property type="entry name" value="CPDase"/>
    <property type="match status" value="1"/>
</dbReference>
<feature type="region of interest" description="Disordered" evidence="1">
    <location>
        <begin position="34"/>
        <end position="106"/>
    </location>
</feature>
<dbReference type="VEuPathDB" id="FungiDB:BTJ68_01572"/>
<dbReference type="EMBL" id="QWIO01005462">
    <property type="protein sequence ID" value="RMY27912.1"/>
    <property type="molecule type" value="Genomic_DNA"/>
</dbReference>
<dbReference type="SUPFAM" id="SSF55144">
    <property type="entry name" value="LigT-like"/>
    <property type="match status" value="1"/>
</dbReference>
<evidence type="ECO:0000313" key="2">
    <source>
        <dbReference type="EMBL" id="RMY27912.1"/>
    </source>
</evidence>
<dbReference type="AlphaFoldDB" id="A0A3M7AK99"/>
<accession>A0A3M7AK99</accession>
<dbReference type="PANTHER" id="PTHR28141">
    <property type="entry name" value="2',3'-CYCLIC-NUCLEOTIDE 3'-PHOSPHODIESTERASE"/>
    <property type="match status" value="1"/>
</dbReference>
<dbReference type="GO" id="GO:0004113">
    <property type="term" value="F:2',3'-cyclic-nucleotide 3'-phosphodiesterase activity"/>
    <property type="evidence" value="ECO:0007669"/>
    <property type="project" value="TreeGrafter"/>
</dbReference>
<evidence type="ECO:0008006" key="4">
    <source>
        <dbReference type="Google" id="ProtNLM"/>
    </source>
</evidence>
<evidence type="ECO:0000313" key="3">
    <source>
        <dbReference type="Proteomes" id="UP000269539"/>
    </source>
</evidence>
<feature type="compositionally biased region" description="Low complexity" evidence="1">
    <location>
        <begin position="70"/>
        <end position="83"/>
    </location>
</feature>
<proteinExistence type="predicted"/>
<dbReference type="GO" id="GO:0009187">
    <property type="term" value="P:cyclic nucleotide metabolic process"/>
    <property type="evidence" value="ECO:0007669"/>
    <property type="project" value="TreeGrafter"/>
</dbReference>
<dbReference type="Gene3D" id="3.90.1140.10">
    <property type="entry name" value="Cyclic phosphodiesterase"/>
    <property type="match status" value="1"/>
</dbReference>
<sequence length="179" mass="19678">MPGSSLWLVPPEHSALYQTCHQLITTHIPSLFSSSLAPPPPPPPLFTPHVTLTADTVPSDLFPEPELQQSSSSSTTTTSSSTSPPDPTTSAQAWLDSIDLPPPSTTQEDLKVNIQKVQVEAHFFRKLTMRCEKSSRLCDLAGTCRAHHRGKEGLVGGEQKRKEVEEWVRESYAPHLSLM</sequence>
<dbReference type="Proteomes" id="UP000269539">
    <property type="component" value="Unassembled WGS sequence"/>
</dbReference>
<reference evidence="2 3" key="1">
    <citation type="journal article" date="2018" name="BMC Genomics">
        <title>Genomic evidence for intraspecific hybridization in a clonal and extremely halotolerant yeast.</title>
        <authorList>
            <person name="Gostincar C."/>
            <person name="Stajich J.E."/>
            <person name="Zupancic J."/>
            <person name="Zalar P."/>
            <person name="Gunde-Cimerman N."/>
        </authorList>
    </citation>
    <scope>NUCLEOTIDE SEQUENCE [LARGE SCALE GENOMIC DNA]</scope>
    <source>
        <strain evidence="2 3">EXF-10513</strain>
    </source>
</reference>